<protein>
    <submittedName>
        <fullName evidence="1">Uncharacterized protein</fullName>
    </submittedName>
</protein>
<proteinExistence type="predicted"/>
<dbReference type="SUPFAM" id="SSF56300">
    <property type="entry name" value="Metallo-dependent phosphatases"/>
    <property type="match status" value="1"/>
</dbReference>
<dbReference type="InterPro" id="IPR029052">
    <property type="entry name" value="Metallo-depent_PP-like"/>
</dbReference>
<gene>
    <name evidence="1" type="ORF">Poly21_15440</name>
</gene>
<evidence type="ECO:0000313" key="2">
    <source>
        <dbReference type="Proteomes" id="UP000319908"/>
    </source>
</evidence>
<dbReference type="Gene3D" id="3.60.21.10">
    <property type="match status" value="1"/>
</dbReference>
<sequence length="88" mass="9945">MCRIDRPKGVLDITHDIESKELVQVGCAALRRHVEERIKPKILAFGHLHDEKGGSNYGMFTRGATQYINWSCCNLAAKLKNNGFVIEM</sequence>
<accession>A0A5C6C5M4</accession>
<name>A0A5C6C5M4_9BACT</name>
<keyword evidence="2" id="KW-1185">Reference proteome</keyword>
<evidence type="ECO:0000313" key="1">
    <source>
        <dbReference type="EMBL" id="TWU19372.1"/>
    </source>
</evidence>
<organism evidence="1 2">
    <name type="scientific">Allorhodopirellula heiligendammensis</name>
    <dbReference type="NCBI Taxonomy" id="2714739"/>
    <lineage>
        <taxon>Bacteria</taxon>
        <taxon>Pseudomonadati</taxon>
        <taxon>Planctomycetota</taxon>
        <taxon>Planctomycetia</taxon>
        <taxon>Pirellulales</taxon>
        <taxon>Pirellulaceae</taxon>
        <taxon>Allorhodopirellula</taxon>
    </lineage>
</organism>
<reference evidence="1 2" key="1">
    <citation type="journal article" date="2020" name="Antonie Van Leeuwenhoek">
        <title>Rhodopirellula heiligendammensis sp. nov., Rhodopirellula pilleata sp. nov., and Rhodopirellula solitaria sp. nov. isolated from natural or artificial marine surfaces in Northern Germany and California, USA, and emended description of the genus Rhodopirellula.</title>
        <authorList>
            <person name="Kallscheuer N."/>
            <person name="Wiegand S."/>
            <person name="Jogler M."/>
            <person name="Boedeker C."/>
            <person name="Peeters S.H."/>
            <person name="Rast P."/>
            <person name="Heuer A."/>
            <person name="Jetten M.S.M."/>
            <person name="Rohde M."/>
            <person name="Jogler C."/>
        </authorList>
    </citation>
    <scope>NUCLEOTIDE SEQUENCE [LARGE SCALE GENOMIC DNA]</scope>
    <source>
        <strain evidence="1 2">Poly21</strain>
    </source>
</reference>
<dbReference type="EMBL" id="SJPU01000001">
    <property type="protein sequence ID" value="TWU19372.1"/>
    <property type="molecule type" value="Genomic_DNA"/>
</dbReference>
<dbReference type="AlphaFoldDB" id="A0A5C6C5M4"/>
<dbReference type="Proteomes" id="UP000319908">
    <property type="component" value="Unassembled WGS sequence"/>
</dbReference>
<comment type="caution">
    <text evidence="1">The sequence shown here is derived from an EMBL/GenBank/DDBJ whole genome shotgun (WGS) entry which is preliminary data.</text>
</comment>